<dbReference type="Proteomes" id="UP000308267">
    <property type="component" value="Unassembled WGS sequence"/>
</dbReference>
<dbReference type="STRING" id="147828.A0A4S2LRQ6"/>
<dbReference type="EMBL" id="SJOL01006915">
    <property type="protein sequence ID" value="TGZ64049.1"/>
    <property type="molecule type" value="Genomic_DNA"/>
</dbReference>
<keyword evidence="8" id="KW-0249">Electron transport</keyword>
<evidence type="ECO:0000256" key="3">
    <source>
        <dbReference type="ARBA" id="ARBA00010261"/>
    </source>
</evidence>
<evidence type="ECO:0000256" key="10">
    <source>
        <dbReference type="ARBA" id="ARBA00023136"/>
    </source>
</evidence>
<dbReference type="GO" id="GO:0005743">
    <property type="term" value="C:mitochondrial inner membrane"/>
    <property type="evidence" value="ECO:0007669"/>
    <property type="project" value="UniProtKB-SubCell"/>
</dbReference>
<evidence type="ECO:0000313" key="11">
    <source>
        <dbReference type="EMBL" id="TGZ64049.1"/>
    </source>
</evidence>
<evidence type="ECO:0000256" key="9">
    <source>
        <dbReference type="ARBA" id="ARBA00023128"/>
    </source>
</evidence>
<dbReference type="InterPro" id="IPR006806">
    <property type="entry name" value="NDUFA5"/>
</dbReference>
<dbReference type="GO" id="GO:0022904">
    <property type="term" value="P:respiratory electron transport chain"/>
    <property type="evidence" value="ECO:0007669"/>
    <property type="project" value="InterPro"/>
</dbReference>
<dbReference type="Pfam" id="PF04716">
    <property type="entry name" value="ETC_C1_NDUFA5"/>
    <property type="match status" value="1"/>
</dbReference>
<reference evidence="11 12" key="1">
    <citation type="journal article" date="2019" name="BMC Genomics">
        <title>New insights from Opisthorchis felineus genome: update on genomics of the epidemiologically important liver flukes.</title>
        <authorList>
            <person name="Ershov N.I."/>
            <person name="Mordvinov V.A."/>
            <person name="Prokhortchouk E.B."/>
            <person name="Pakharukova M.Y."/>
            <person name="Gunbin K.V."/>
            <person name="Ustyantsev K."/>
            <person name="Genaev M.A."/>
            <person name="Blinov A.G."/>
            <person name="Mazur A."/>
            <person name="Boulygina E."/>
            <person name="Tsygankova S."/>
            <person name="Khrameeva E."/>
            <person name="Chekanov N."/>
            <person name="Fan G."/>
            <person name="Xiao A."/>
            <person name="Zhang H."/>
            <person name="Xu X."/>
            <person name="Yang H."/>
            <person name="Solovyev V."/>
            <person name="Lee S.M."/>
            <person name="Liu X."/>
            <person name="Afonnikov D.A."/>
            <person name="Skryabin K.G."/>
        </authorList>
    </citation>
    <scope>NUCLEOTIDE SEQUENCE [LARGE SCALE GENOMIC DNA]</scope>
    <source>
        <strain evidence="11">AK-0245</strain>
        <tissue evidence="11">Whole organism</tissue>
    </source>
</reference>
<evidence type="ECO:0000256" key="6">
    <source>
        <dbReference type="ARBA" id="ARBA00022660"/>
    </source>
</evidence>
<evidence type="ECO:0000313" key="12">
    <source>
        <dbReference type="Proteomes" id="UP000308267"/>
    </source>
</evidence>
<keyword evidence="5" id="KW-0813">Transport</keyword>
<evidence type="ECO:0000256" key="5">
    <source>
        <dbReference type="ARBA" id="ARBA00022448"/>
    </source>
</evidence>
<evidence type="ECO:0000256" key="7">
    <source>
        <dbReference type="ARBA" id="ARBA00022792"/>
    </source>
</evidence>
<comment type="similarity">
    <text evidence="3">Belongs to the complex I NDUFA5 subunit family.</text>
</comment>
<evidence type="ECO:0000256" key="4">
    <source>
        <dbReference type="ARBA" id="ARBA00011533"/>
    </source>
</evidence>
<gene>
    <name evidence="11" type="ORF">CRM22_006583</name>
</gene>
<comment type="function">
    <text evidence="1">Accessory subunit of the mitochondrial membrane respiratory chain NADH dehydrogenase (Complex I), that is believed not to be involved in catalysis. Complex I functions in the transfer of electrons from NADH to the respiratory chain. The immediate electron acceptor for the enzyme is believed to be ubiquinone.</text>
</comment>
<evidence type="ECO:0000256" key="8">
    <source>
        <dbReference type="ARBA" id="ARBA00022982"/>
    </source>
</evidence>
<accession>A0A4S2LRQ6</accession>
<keyword evidence="6" id="KW-0679">Respiratory chain</keyword>
<dbReference type="PANTHER" id="PTHR12653">
    <property type="entry name" value="NADH-UBIQUINONE OXIDOREDUCTASE 13 KD-B SUBUNIT"/>
    <property type="match status" value="1"/>
</dbReference>
<comment type="subunit">
    <text evidence="4">Complex I is composed of 45 different subunits.</text>
</comment>
<keyword evidence="12" id="KW-1185">Reference proteome</keyword>
<dbReference type="AlphaFoldDB" id="A0A4S2LRQ6"/>
<keyword evidence="7" id="KW-0999">Mitochondrion inner membrane</keyword>
<dbReference type="OrthoDB" id="286811at2759"/>
<comment type="subcellular location">
    <subcellularLocation>
        <location evidence="2">Mitochondrion inner membrane</location>
        <topology evidence="2">Peripheral membrane protein</topology>
        <orientation evidence="2">Matrix side</orientation>
    </subcellularLocation>
</comment>
<keyword evidence="9" id="KW-0496">Mitochondrion</keyword>
<dbReference type="EMBL" id="SJOL01006915">
    <property type="protein sequence ID" value="TGZ64050.1"/>
    <property type="molecule type" value="Genomic_DNA"/>
</dbReference>
<sequence length="115" mass="13064">MQAFKKSTQLTGLAVSKNPHAILKALYNRILKVVALMPEEAGYRKHTTAIVQSRLQAVSTIQDINKLEEAIDCGQIEEVIVQGSRMRAKRIRRTPAKKAQYPTTLRSTVFYIIYF</sequence>
<proteinExistence type="inferred from homology"/>
<evidence type="ECO:0000256" key="2">
    <source>
        <dbReference type="ARBA" id="ARBA00004443"/>
    </source>
</evidence>
<organism evidence="11 12">
    <name type="scientific">Opisthorchis felineus</name>
    <dbReference type="NCBI Taxonomy" id="147828"/>
    <lineage>
        <taxon>Eukaryota</taxon>
        <taxon>Metazoa</taxon>
        <taxon>Spiralia</taxon>
        <taxon>Lophotrochozoa</taxon>
        <taxon>Platyhelminthes</taxon>
        <taxon>Trematoda</taxon>
        <taxon>Digenea</taxon>
        <taxon>Opisthorchiida</taxon>
        <taxon>Opisthorchiata</taxon>
        <taxon>Opisthorchiidae</taxon>
        <taxon>Opisthorchis</taxon>
    </lineage>
</organism>
<keyword evidence="10" id="KW-0472">Membrane</keyword>
<dbReference type="PANTHER" id="PTHR12653:SF0">
    <property type="entry name" value="NADH DEHYDROGENASE [UBIQUINONE] 1 ALPHA SUBCOMPLEX SUBUNIT 5"/>
    <property type="match status" value="1"/>
</dbReference>
<evidence type="ECO:0000256" key="1">
    <source>
        <dbReference type="ARBA" id="ARBA00003195"/>
    </source>
</evidence>
<comment type="caution">
    <text evidence="11">The sequence shown here is derived from an EMBL/GenBank/DDBJ whole genome shotgun (WGS) entry which is preliminary data.</text>
</comment>
<name>A0A4S2LRQ6_OPIFE</name>
<protein>
    <submittedName>
        <fullName evidence="11">Uncharacterized protein</fullName>
    </submittedName>
</protein>